<organism evidence="2 3">
    <name type="scientific">Oceanirhabdus seepicola</name>
    <dbReference type="NCBI Taxonomy" id="2828781"/>
    <lineage>
        <taxon>Bacteria</taxon>
        <taxon>Bacillati</taxon>
        <taxon>Bacillota</taxon>
        <taxon>Clostridia</taxon>
        <taxon>Eubacteriales</taxon>
        <taxon>Clostridiaceae</taxon>
        <taxon>Oceanirhabdus</taxon>
    </lineage>
</organism>
<dbReference type="SUPFAM" id="SSF54862">
    <property type="entry name" value="4Fe-4S ferredoxins"/>
    <property type="match status" value="1"/>
</dbReference>
<dbReference type="Pfam" id="PF12838">
    <property type="entry name" value="Fer4_7"/>
    <property type="match status" value="1"/>
</dbReference>
<comment type="caution">
    <text evidence="2">The sequence shown here is derived from an EMBL/GenBank/DDBJ whole genome shotgun (WGS) entry which is preliminary data.</text>
</comment>
<dbReference type="AlphaFoldDB" id="A0A9J6P3B9"/>
<dbReference type="InterPro" id="IPR052911">
    <property type="entry name" value="Corrinoid_activation_enz"/>
</dbReference>
<dbReference type="InterPro" id="IPR017896">
    <property type="entry name" value="4Fe4S_Fe-S-bd"/>
</dbReference>
<feature type="domain" description="4Fe-4S ferredoxin-type" evidence="1">
    <location>
        <begin position="6"/>
        <end position="35"/>
    </location>
</feature>
<reference evidence="2" key="2">
    <citation type="submission" date="2021-04" db="EMBL/GenBank/DDBJ databases">
        <authorList>
            <person name="Dong X."/>
        </authorList>
    </citation>
    <scope>NUCLEOTIDE SEQUENCE</scope>
    <source>
        <strain evidence="2">ZWT</strain>
    </source>
</reference>
<reference evidence="2" key="1">
    <citation type="journal article" date="2021" name="mSystems">
        <title>Bacteria and Archaea Synergistically Convert Glycine Betaine to Biogenic Methane in the Formosa Cold Seep of the South China Sea.</title>
        <authorList>
            <person name="Li L."/>
            <person name="Zhang W."/>
            <person name="Zhang S."/>
            <person name="Song L."/>
            <person name="Sun Q."/>
            <person name="Zhang H."/>
            <person name="Xiang H."/>
            <person name="Dong X."/>
        </authorList>
    </citation>
    <scope>NUCLEOTIDE SEQUENCE</scope>
    <source>
        <strain evidence="2">ZWT</strain>
    </source>
</reference>
<protein>
    <submittedName>
        <fullName evidence="2">4Fe-4S binding protein</fullName>
    </submittedName>
</protein>
<evidence type="ECO:0000259" key="1">
    <source>
        <dbReference type="PROSITE" id="PS51379"/>
    </source>
</evidence>
<sequence length="291" mass="32231">MSVVRKIVEINEEKCNGCGLCVTACHEGAIEMIDGKAKLIKDDYCDGLGDCLPACPTDAINIIEREAVEYDEEAVEKRMKDMREMKKQTEEKKHVPVQGHKHGHDHGAGGCNCQGTMGKTINRDKKDIKSLIKEQGLLNVTANGLNNGKFVKPAMTITPRVNTEIDGSQLMQWPVQLKLVNVNAPYFENADILIAADCTAYAYANFHRDFIKGRITLIGCPKLDDNDFYKNKLAQIIKENNIKSIKVVRMSVPCCRGIIDSVKGAILQAGTIIPYEEVTIDTEGNVTNKSF</sequence>
<dbReference type="EMBL" id="JAGSOJ010000002">
    <property type="protein sequence ID" value="MCM1990008.1"/>
    <property type="molecule type" value="Genomic_DNA"/>
</dbReference>
<dbReference type="PROSITE" id="PS51379">
    <property type="entry name" value="4FE4S_FER_2"/>
    <property type="match status" value="2"/>
</dbReference>
<proteinExistence type="predicted"/>
<feature type="domain" description="4Fe-4S ferredoxin-type" evidence="1">
    <location>
        <begin position="36"/>
        <end position="65"/>
    </location>
</feature>
<dbReference type="Proteomes" id="UP001056429">
    <property type="component" value="Unassembled WGS sequence"/>
</dbReference>
<evidence type="ECO:0000313" key="3">
    <source>
        <dbReference type="Proteomes" id="UP001056429"/>
    </source>
</evidence>
<dbReference type="Gene3D" id="3.30.70.20">
    <property type="match status" value="1"/>
</dbReference>
<gene>
    <name evidence="2" type="ORF">KDK92_09660</name>
</gene>
<dbReference type="RefSeq" id="WP_250859054.1">
    <property type="nucleotide sequence ID" value="NZ_JAGSOJ010000002.1"/>
</dbReference>
<dbReference type="PANTHER" id="PTHR42895">
    <property type="entry name" value="IRON-SULFUR CLUSTER-BINDING PROTEIN-RELATED"/>
    <property type="match status" value="1"/>
</dbReference>
<name>A0A9J6P3B9_9CLOT</name>
<accession>A0A9J6P3B9</accession>
<evidence type="ECO:0000313" key="2">
    <source>
        <dbReference type="EMBL" id="MCM1990008.1"/>
    </source>
</evidence>
<keyword evidence="3" id="KW-1185">Reference proteome</keyword>
<dbReference type="PANTHER" id="PTHR42895:SF1">
    <property type="entry name" value="IRON-SULFUR CLUSTER PROTEIN"/>
    <property type="match status" value="1"/>
</dbReference>